<dbReference type="InterPro" id="IPR006747">
    <property type="entry name" value="DUF599"/>
</dbReference>
<dbReference type="OrthoDB" id="5768130at2"/>
<feature type="transmembrane region" description="Helical" evidence="1">
    <location>
        <begin position="12"/>
        <end position="34"/>
    </location>
</feature>
<keyword evidence="1" id="KW-0812">Transmembrane</keyword>
<evidence type="ECO:0000313" key="3">
    <source>
        <dbReference type="Proteomes" id="UP000093080"/>
    </source>
</evidence>
<keyword evidence="3" id="KW-1185">Reference proteome</keyword>
<evidence type="ECO:0000256" key="1">
    <source>
        <dbReference type="SAM" id="Phobius"/>
    </source>
</evidence>
<reference evidence="2 3" key="1">
    <citation type="submission" date="2016-06" db="EMBL/GenBank/DDBJ databases">
        <title>Respiratory ammonification of nitrate coupled to the oxidation of elemental sulfur in deep-sea autotrophic thermophilic bacteria.</title>
        <authorList>
            <person name="Slobodkina G.B."/>
            <person name="Mardanov A.V."/>
            <person name="Ravin N.V."/>
            <person name="Frolova A.A."/>
            <person name="Viryasiv M.B."/>
            <person name="Chernyh N.A."/>
            <person name="Bonch-Osmolovskaya E.A."/>
            <person name="Slobodkin A.I."/>
        </authorList>
    </citation>
    <scope>NUCLEOTIDE SEQUENCE [LARGE SCALE GENOMIC DNA]</scope>
    <source>
        <strain evidence="2 3">S69</strain>
    </source>
</reference>
<comment type="caution">
    <text evidence="2">The sequence shown here is derived from an EMBL/GenBank/DDBJ whole genome shotgun (WGS) entry which is preliminary data.</text>
</comment>
<evidence type="ECO:0000313" key="2">
    <source>
        <dbReference type="EMBL" id="OCC14954.1"/>
    </source>
</evidence>
<name>A0A1B9F552_9BACT</name>
<proteinExistence type="predicted"/>
<dbReference type="Pfam" id="PF04654">
    <property type="entry name" value="DUF599"/>
    <property type="match status" value="1"/>
</dbReference>
<gene>
    <name evidence="2" type="ORF">DBT_1749</name>
</gene>
<keyword evidence="1" id="KW-0472">Membrane</keyword>
<feature type="transmembrane region" description="Helical" evidence="1">
    <location>
        <begin position="127"/>
        <end position="145"/>
    </location>
</feature>
<feature type="transmembrane region" description="Helical" evidence="1">
    <location>
        <begin position="80"/>
        <end position="99"/>
    </location>
</feature>
<accession>A0A1B9F552</accession>
<dbReference type="Proteomes" id="UP000093080">
    <property type="component" value="Unassembled WGS sequence"/>
</dbReference>
<dbReference type="EMBL" id="MAGO01000008">
    <property type="protein sequence ID" value="OCC14954.1"/>
    <property type="molecule type" value="Genomic_DNA"/>
</dbReference>
<dbReference type="PANTHER" id="PTHR31881:SF6">
    <property type="entry name" value="OS09G0494600 PROTEIN"/>
    <property type="match status" value="1"/>
</dbReference>
<organism evidence="2 3">
    <name type="scientific">Dissulfuribacter thermophilus</name>
    <dbReference type="NCBI Taxonomy" id="1156395"/>
    <lineage>
        <taxon>Bacteria</taxon>
        <taxon>Pseudomonadati</taxon>
        <taxon>Thermodesulfobacteriota</taxon>
        <taxon>Dissulfuribacteria</taxon>
        <taxon>Dissulfuribacterales</taxon>
        <taxon>Dissulfuribacteraceae</taxon>
        <taxon>Dissulfuribacter</taxon>
    </lineage>
</organism>
<evidence type="ECO:0008006" key="4">
    <source>
        <dbReference type="Google" id="ProtNLM"/>
    </source>
</evidence>
<feature type="transmembrane region" description="Helical" evidence="1">
    <location>
        <begin position="192"/>
        <end position="220"/>
    </location>
</feature>
<dbReference type="AlphaFoldDB" id="A0A1B9F552"/>
<dbReference type="PANTHER" id="PTHR31881">
    <property type="match status" value="1"/>
</dbReference>
<sequence length="234" mass="26723">MLATINFWMSKFYTLDLVGLILYFSGLFGYRFFLACMLRRHPDRLFLGKLQAYRNAWIATLSGGKDCIVVVQTLRNTIMSASFLASTSIVLIMGAFNLVPHLNTLERVINIIDIFGSPDPDLQVMKILIMIIILSYSFLNFTWYIREANYLGFMLNVPKDKLDKIEGGDSTATLSKLFLTAGINFSLGMRGYYFLIPLFMWLFSPVLMIIAIIVILFVLIRRDLGKDRIVTVKV</sequence>
<protein>
    <recommendedName>
        <fullName evidence="4">DUF599 domain-containing protein</fullName>
    </recommendedName>
</protein>
<keyword evidence="1" id="KW-1133">Transmembrane helix</keyword>